<dbReference type="Proteomes" id="UP000004710">
    <property type="component" value="Unassembled WGS sequence"/>
</dbReference>
<feature type="coiled-coil region" evidence="1">
    <location>
        <begin position="170"/>
        <end position="226"/>
    </location>
</feature>
<proteinExistence type="predicted"/>
<dbReference type="HOGENOM" id="CLU_546129_0_0_6"/>
<keyword evidence="1" id="KW-0175">Coiled coil</keyword>
<dbReference type="EMBL" id="GL883905">
    <property type="protein sequence ID" value="EGI16317.1"/>
    <property type="molecule type" value="Genomic_DNA"/>
</dbReference>
<accession>F4SY70</accession>
<dbReference type="InterPro" id="IPR021804">
    <property type="entry name" value="DUF3375"/>
</dbReference>
<evidence type="ECO:0000313" key="2">
    <source>
        <dbReference type="EMBL" id="EGI16317.1"/>
    </source>
</evidence>
<evidence type="ECO:0000256" key="1">
    <source>
        <dbReference type="SAM" id="Coils"/>
    </source>
</evidence>
<evidence type="ECO:0008006" key="4">
    <source>
        <dbReference type="Google" id="ProtNLM"/>
    </source>
</evidence>
<dbReference type="AlphaFoldDB" id="F4SY70"/>
<reference evidence="2 3" key="1">
    <citation type="submission" date="2010-01" db="EMBL/GenBank/DDBJ databases">
        <title>The Genome Sequence of Escherichia coli M605.</title>
        <authorList>
            <consortium name="The Broad Institute Genome Sequencing Platform"/>
            <consortium name="The Broad Institute Genome Sequencing Center for Infectious Disease"/>
            <person name="Feldgarden M."/>
            <person name="Gordon D.M."/>
            <person name="Johnson J.R."/>
            <person name="Johnston B.D."/>
            <person name="Young S."/>
            <person name="Zeng Q."/>
            <person name="Koehrsen M."/>
            <person name="Alvarado L."/>
            <person name="Berlin A.M."/>
            <person name="Borenstein D."/>
            <person name="Chapman S.B."/>
            <person name="Chen Z."/>
            <person name="Engels R."/>
            <person name="Freedman E."/>
            <person name="Gellesch M."/>
            <person name="Goldberg J."/>
            <person name="Griggs A."/>
            <person name="Gujja S."/>
            <person name="Heilman E.R."/>
            <person name="Heiman D.I."/>
            <person name="Hepburn T.A."/>
            <person name="Howarth C."/>
            <person name="Jen D."/>
            <person name="Larson L."/>
            <person name="Lewis B."/>
            <person name="Mehta T."/>
            <person name="Park D."/>
            <person name="Pearson M."/>
            <person name="Richards J."/>
            <person name="Roberts A."/>
            <person name="Saif S."/>
            <person name="Shea T.D."/>
            <person name="Shenoy N."/>
            <person name="Sisk P."/>
            <person name="Stolte C."/>
            <person name="Sykes S.N."/>
            <person name="Walk T."/>
            <person name="White J."/>
            <person name="Yandava C."/>
            <person name="Haas B."/>
            <person name="Henn M.R."/>
            <person name="Nusbaum C."/>
            <person name="Birren B."/>
        </authorList>
    </citation>
    <scope>NUCLEOTIDE SEQUENCE [LARGE SCALE GENOMIC DNA]</scope>
    <source>
        <strain evidence="2 3">M605</strain>
    </source>
</reference>
<organism evidence="2 3">
    <name type="scientific">Escherichia coli M605</name>
    <dbReference type="NCBI Taxonomy" id="656417"/>
    <lineage>
        <taxon>Bacteria</taxon>
        <taxon>Pseudomonadati</taxon>
        <taxon>Pseudomonadota</taxon>
        <taxon>Gammaproteobacteria</taxon>
        <taxon>Enterobacterales</taxon>
        <taxon>Enterobacteriaceae</taxon>
        <taxon>Escherichia</taxon>
    </lineage>
</organism>
<sequence length="546" mass="63119">MVRKWLFGIRTISWTLRKRKMFTEEEKIHNGEFIIVCVLQFAFWRLCYMEGNTRQRTANYISAKNQHPAWILLATRRAPLVLSCLNTLFEKTHDGIPLEEAIQSLSGILIEHVSQEQYDINQDNPSLQASRELREWIKRRLIVERDGRIFATDALEVAITFVESLDNRFMTSTASRLSTVQREIENLETRLNPNPANRVATLRRRIAELERELQEAEAGHIEVLKTHQAVEHIREVYNLASSLRADFRRVEDSWREADRALRQSIIGEQYHRGDIVERLLNDQDALLNTPEGRVFDSFQQQLRQSAELSAMSERLRVILSHPSASDALNRLQRHELRWLVKRLVDESQTVLQARARSERDVRGFMKTGLAAEHHRVGHLLNEFLNLALKLDWQRQMIRKQEVQLPAVGVAVTGIPAIERLRFKEVDDEAEQTLDLSNHAADLTQIGDDFWDAFNGLDREVLIQQTLQLLAKENRPVGLAELSALLPPAHDLETFAVWIGMAREAGIEVIDSQREFAELSDGEGRRWRFNLPTTGLESQALMDIDWE</sequence>
<gene>
    <name evidence="2" type="ORF">ECIG_04710</name>
</gene>
<protein>
    <recommendedName>
        <fullName evidence="4">DUF3375 domain-containing protein</fullName>
    </recommendedName>
</protein>
<dbReference type="Pfam" id="PF11855">
    <property type="entry name" value="DUF3375"/>
    <property type="match status" value="1"/>
</dbReference>
<evidence type="ECO:0000313" key="3">
    <source>
        <dbReference type="Proteomes" id="UP000004710"/>
    </source>
</evidence>
<name>F4SY70_ECOLX</name>